<feature type="transmembrane region" description="Helical" evidence="6">
    <location>
        <begin position="318"/>
        <end position="339"/>
    </location>
</feature>
<dbReference type="GO" id="GO:0005886">
    <property type="term" value="C:plasma membrane"/>
    <property type="evidence" value="ECO:0007669"/>
    <property type="project" value="TreeGrafter"/>
</dbReference>
<dbReference type="Gene3D" id="1.20.1250.20">
    <property type="entry name" value="MFS general substrate transporter like domains"/>
    <property type="match status" value="2"/>
</dbReference>
<evidence type="ECO:0000256" key="6">
    <source>
        <dbReference type="SAM" id="Phobius"/>
    </source>
</evidence>
<feature type="transmembrane region" description="Helical" evidence="6">
    <location>
        <begin position="437"/>
        <end position="462"/>
    </location>
</feature>
<dbReference type="OrthoDB" id="5215911at2759"/>
<evidence type="ECO:0000313" key="8">
    <source>
        <dbReference type="EMBL" id="PPJ55347.1"/>
    </source>
</evidence>
<feature type="transmembrane region" description="Helical" evidence="6">
    <location>
        <begin position="474"/>
        <end position="494"/>
    </location>
</feature>
<dbReference type="PANTHER" id="PTHR23502">
    <property type="entry name" value="MAJOR FACILITATOR SUPERFAMILY"/>
    <property type="match status" value="1"/>
</dbReference>
<dbReference type="InterPro" id="IPR020846">
    <property type="entry name" value="MFS_dom"/>
</dbReference>
<evidence type="ECO:0000256" key="1">
    <source>
        <dbReference type="ARBA" id="ARBA00004141"/>
    </source>
</evidence>
<feature type="transmembrane region" description="Helical" evidence="6">
    <location>
        <begin position="106"/>
        <end position="131"/>
    </location>
</feature>
<name>A0A2S6C6I4_9PEZI</name>
<dbReference type="InterPro" id="IPR011701">
    <property type="entry name" value="MFS"/>
</dbReference>
<reference evidence="9" key="1">
    <citation type="journal article" date="2017" name="bioRxiv">
        <title>Conservation of a gene cluster reveals novel cercosporin biosynthetic mechanisms and extends production to the genus Colletotrichum.</title>
        <authorList>
            <person name="de Jonge R."/>
            <person name="Ebert M.K."/>
            <person name="Huitt-Roehl C.R."/>
            <person name="Pal P."/>
            <person name="Suttle J.C."/>
            <person name="Spanner R.E."/>
            <person name="Neubauer J.D."/>
            <person name="Jurick W.M.II."/>
            <person name="Stott K.A."/>
            <person name="Secor G.A."/>
            <person name="Thomma B.P.H.J."/>
            <person name="Van de Peer Y."/>
            <person name="Townsend C.A."/>
            <person name="Bolton M.D."/>
        </authorList>
    </citation>
    <scope>NUCLEOTIDE SEQUENCE [LARGE SCALE GENOMIC DNA]</scope>
    <source>
        <strain evidence="9">CBS538.71</strain>
    </source>
</reference>
<dbReference type="AlphaFoldDB" id="A0A2S6C6I4"/>
<dbReference type="Pfam" id="PF07690">
    <property type="entry name" value="MFS_1"/>
    <property type="match status" value="1"/>
</dbReference>
<evidence type="ECO:0000256" key="4">
    <source>
        <dbReference type="ARBA" id="ARBA00023136"/>
    </source>
</evidence>
<feature type="transmembrane region" description="Helical" evidence="6">
    <location>
        <begin position="372"/>
        <end position="393"/>
    </location>
</feature>
<feature type="transmembrane region" description="Helical" evidence="6">
    <location>
        <begin position="68"/>
        <end position="94"/>
    </location>
</feature>
<evidence type="ECO:0000259" key="7">
    <source>
        <dbReference type="PROSITE" id="PS50850"/>
    </source>
</evidence>
<feature type="transmembrane region" description="Helical" evidence="6">
    <location>
        <begin position="195"/>
        <end position="213"/>
    </location>
</feature>
<dbReference type="InterPro" id="IPR036259">
    <property type="entry name" value="MFS_trans_sf"/>
</dbReference>
<feature type="domain" description="Major facilitator superfamily (MFS) profile" evidence="7">
    <location>
        <begin position="68"/>
        <end position="529"/>
    </location>
</feature>
<dbReference type="STRING" id="357750.A0A2S6C6I4"/>
<evidence type="ECO:0000256" key="5">
    <source>
        <dbReference type="SAM" id="MobiDB-lite"/>
    </source>
</evidence>
<keyword evidence="9" id="KW-1185">Reference proteome</keyword>
<dbReference type="PANTHER" id="PTHR23502:SF149">
    <property type="entry name" value="TRANSPORTER, PUTATIVE-RELATED"/>
    <property type="match status" value="1"/>
</dbReference>
<dbReference type="PROSITE" id="PS50850">
    <property type="entry name" value="MFS"/>
    <property type="match status" value="1"/>
</dbReference>
<proteinExistence type="predicted"/>
<dbReference type="Proteomes" id="UP000237631">
    <property type="component" value="Unassembled WGS sequence"/>
</dbReference>
<evidence type="ECO:0000313" key="9">
    <source>
        <dbReference type="Proteomes" id="UP000237631"/>
    </source>
</evidence>
<dbReference type="EMBL" id="PNEN01000543">
    <property type="protein sequence ID" value="PPJ55347.1"/>
    <property type="molecule type" value="Genomic_DNA"/>
</dbReference>
<dbReference type="SUPFAM" id="SSF103473">
    <property type="entry name" value="MFS general substrate transporter"/>
    <property type="match status" value="1"/>
</dbReference>
<evidence type="ECO:0000256" key="3">
    <source>
        <dbReference type="ARBA" id="ARBA00022989"/>
    </source>
</evidence>
<feature type="region of interest" description="Disordered" evidence="5">
    <location>
        <begin position="250"/>
        <end position="276"/>
    </location>
</feature>
<keyword evidence="3 6" id="KW-1133">Transmembrane helix</keyword>
<protein>
    <recommendedName>
        <fullName evidence="7">Major facilitator superfamily (MFS) profile domain-containing protein</fullName>
    </recommendedName>
</protein>
<keyword evidence="4 6" id="KW-0472">Membrane</keyword>
<feature type="transmembrane region" description="Helical" evidence="6">
    <location>
        <begin position="506"/>
        <end position="527"/>
    </location>
</feature>
<evidence type="ECO:0000256" key="2">
    <source>
        <dbReference type="ARBA" id="ARBA00022692"/>
    </source>
</evidence>
<organism evidence="8 9">
    <name type="scientific">Cercospora berteroae</name>
    <dbReference type="NCBI Taxonomy" id="357750"/>
    <lineage>
        <taxon>Eukaryota</taxon>
        <taxon>Fungi</taxon>
        <taxon>Dikarya</taxon>
        <taxon>Ascomycota</taxon>
        <taxon>Pezizomycotina</taxon>
        <taxon>Dothideomycetes</taxon>
        <taxon>Dothideomycetidae</taxon>
        <taxon>Mycosphaerellales</taxon>
        <taxon>Mycosphaerellaceae</taxon>
        <taxon>Cercospora</taxon>
    </lineage>
</organism>
<sequence>MATMADKTEEHFAPEQLDVEIIPGTEVMKDFGGIHFAHAGGADTGSVLVPQPSNNAIDPLNWSTTWKLIVAISQLLYVWVLVCTALSLAPLFPFLGQEFHLDQQQLSLLTGLNVITLGFANVLIVPISNIFGRRPTAIFFGVLVVLTNIWQALASSHQSLLAARACNGIVAATSETIMVQTIADMFFLHERGTWMAAYFTFYFSGAFLGPIMAGTIGSHHGWRSFFWLSTALTAFVTILLVFCYPETKYHRSSSRTSQPPKGHDDQSKAQGRVVDSEVNSNDDAISGQYIRKGRPDKSQFAPFTKPDSRWMSFIIRDITTPIIVFFNPIVFWSALMLAGPADLLLLFNLTESGLFSSPAYNWTPSAVGYSNFAFFVGGLIGLLTSGPLSDYWARQMTLKNNGIREAEMRLPALLPYCCFFIISHIVGAIGYQRHWPWQAIIVCGFGFSGLAVTSIPSIAIAYAIDCYKPISGEIMVVGTVLKNVLGFCLSYWVFDVMMMREGWTKVFMVQFAVSMLPVVLTVPLYFYGKRLRRWTKDSEIHRMEFMI</sequence>
<feature type="transmembrane region" description="Helical" evidence="6">
    <location>
        <begin position="137"/>
        <end position="154"/>
    </location>
</feature>
<accession>A0A2S6C6I4</accession>
<dbReference type="GO" id="GO:0022857">
    <property type="term" value="F:transmembrane transporter activity"/>
    <property type="evidence" value="ECO:0007669"/>
    <property type="project" value="InterPro"/>
</dbReference>
<feature type="transmembrane region" description="Helical" evidence="6">
    <location>
        <begin position="225"/>
        <end position="245"/>
    </location>
</feature>
<feature type="transmembrane region" description="Helical" evidence="6">
    <location>
        <begin position="413"/>
        <end position="431"/>
    </location>
</feature>
<comment type="subcellular location">
    <subcellularLocation>
        <location evidence="1">Membrane</location>
        <topology evidence="1">Multi-pass membrane protein</topology>
    </subcellularLocation>
</comment>
<keyword evidence="2 6" id="KW-0812">Transmembrane</keyword>
<comment type="caution">
    <text evidence="8">The sequence shown here is derived from an EMBL/GenBank/DDBJ whole genome shotgun (WGS) entry which is preliminary data.</text>
</comment>
<gene>
    <name evidence="8" type="ORF">CBER1_10188</name>
</gene>